<dbReference type="CDD" id="cd08422">
    <property type="entry name" value="PBP2_CrgA_like"/>
    <property type="match status" value="1"/>
</dbReference>
<accession>A0A368DPV2</accession>
<feature type="domain" description="HTH lysR-type" evidence="5">
    <location>
        <begin position="1"/>
        <end position="58"/>
    </location>
</feature>
<evidence type="ECO:0000313" key="6">
    <source>
        <dbReference type="EMBL" id="RCL73867.1"/>
    </source>
</evidence>
<dbReference type="InterPro" id="IPR036390">
    <property type="entry name" value="WH_DNA-bd_sf"/>
</dbReference>
<gene>
    <name evidence="6" type="ORF">DBW71_02005</name>
</gene>
<evidence type="ECO:0000259" key="5">
    <source>
        <dbReference type="PROSITE" id="PS50931"/>
    </source>
</evidence>
<dbReference type="FunFam" id="1.10.10.10:FF:000001">
    <property type="entry name" value="LysR family transcriptional regulator"/>
    <property type="match status" value="1"/>
</dbReference>
<evidence type="ECO:0000313" key="7">
    <source>
        <dbReference type="Proteomes" id="UP000253570"/>
    </source>
</evidence>
<dbReference type="InterPro" id="IPR005119">
    <property type="entry name" value="LysR_subst-bd"/>
</dbReference>
<dbReference type="GO" id="GO:0043565">
    <property type="term" value="F:sequence-specific DNA binding"/>
    <property type="evidence" value="ECO:0007669"/>
    <property type="project" value="TreeGrafter"/>
</dbReference>
<dbReference type="EMBL" id="QOQD01000004">
    <property type="protein sequence ID" value="RCL73867.1"/>
    <property type="molecule type" value="Genomic_DNA"/>
</dbReference>
<dbReference type="PANTHER" id="PTHR30537">
    <property type="entry name" value="HTH-TYPE TRANSCRIPTIONAL REGULATOR"/>
    <property type="match status" value="1"/>
</dbReference>
<dbReference type="GO" id="GO:0003700">
    <property type="term" value="F:DNA-binding transcription factor activity"/>
    <property type="evidence" value="ECO:0007669"/>
    <property type="project" value="InterPro"/>
</dbReference>
<evidence type="ECO:0000256" key="2">
    <source>
        <dbReference type="ARBA" id="ARBA00023015"/>
    </source>
</evidence>
<dbReference type="AlphaFoldDB" id="A0A368DPV2"/>
<dbReference type="SUPFAM" id="SSF53850">
    <property type="entry name" value="Periplasmic binding protein-like II"/>
    <property type="match status" value="1"/>
</dbReference>
<reference evidence="6 7" key="1">
    <citation type="journal article" date="2018" name="Microbiome">
        <title>Fine metagenomic profile of the Mediterranean stratified and mixed water columns revealed by assembly and recruitment.</title>
        <authorList>
            <person name="Haro-Moreno J.M."/>
            <person name="Lopez-Perez M."/>
            <person name="De La Torre J.R."/>
            <person name="Picazo A."/>
            <person name="Camacho A."/>
            <person name="Rodriguez-Valera F."/>
        </authorList>
    </citation>
    <scope>NUCLEOTIDE SEQUENCE [LARGE SCALE GENOMIC DNA]</scope>
    <source>
        <strain evidence="6">MED-G57</strain>
    </source>
</reference>
<keyword evidence="3" id="KW-0238">DNA-binding</keyword>
<name>A0A368DPV2_9PROT</name>
<dbReference type="InterPro" id="IPR000847">
    <property type="entry name" value="LysR_HTH_N"/>
</dbReference>
<dbReference type="PROSITE" id="PS50931">
    <property type="entry name" value="HTH_LYSR"/>
    <property type="match status" value="1"/>
</dbReference>
<comment type="similarity">
    <text evidence="1">Belongs to the LysR transcriptional regulatory family.</text>
</comment>
<dbReference type="InterPro" id="IPR058163">
    <property type="entry name" value="LysR-type_TF_proteobact-type"/>
</dbReference>
<dbReference type="GO" id="GO:0006351">
    <property type="term" value="P:DNA-templated transcription"/>
    <property type="evidence" value="ECO:0007669"/>
    <property type="project" value="TreeGrafter"/>
</dbReference>
<evidence type="ECO:0000256" key="1">
    <source>
        <dbReference type="ARBA" id="ARBA00009437"/>
    </source>
</evidence>
<evidence type="ECO:0000256" key="3">
    <source>
        <dbReference type="ARBA" id="ARBA00023125"/>
    </source>
</evidence>
<dbReference type="Gene3D" id="1.10.10.10">
    <property type="entry name" value="Winged helix-like DNA-binding domain superfamily/Winged helix DNA-binding domain"/>
    <property type="match status" value="1"/>
</dbReference>
<dbReference type="Gene3D" id="3.40.190.290">
    <property type="match status" value="1"/>
</dbReference>
<dbReference type="PANTHER" id="PTHR30537:SF20">
    <property type="entry name" value="TRANSCRIPTIONAL REGULATORY PROTEIN"/>
    <property type="match status" value="1"/>
</dbReference>
<organism evidence="6 7">
    <name type="scientific">PS1 clade bacterium</name>
    <dbReference type="NCBI Taxonomy" id="2175152"/>
    <lineage>
        <taxon>Bacteria</taxon>
        <taxon>Pseudomonadati</taxon>
        <taxon>Pseudomonadota</taxon>
        <taxon>Alphaproteobacteria</taxon>
        <taxon>PS1 clade</taxon>
    </lineage>
</organism>
<sequence>MDWDRLRIFHIVADAGSFSRASEVTDTSQSAISRQISNLEYEVGIPLFHRHQRGLILTEQGELLYKKTHGIIDIIKDAEFDLIDSKEKPSGDLSITTTIGLGTNWLTPRLKEFTSNYPEINLELRLSDVELDIGMREADIAIKFHKPTQLDLIQRKLFTVHFHIYASPEYLEENGTPNRIEDLPGHKIVSFNKAPEYLKEINWLENKTKEYKIKPILTVSNIKGILIAAASGIGIALLPDYLVSPEDNLIKIPFNAKLPEVDTYLTYPEERKKSKRIAVFKDFIIEKGKAWSY</sequence>
<dbReference type="Pfam" id="PF03466">
    <property type="entry name" value="LysR_substrate"/>
    <property type="match status" value="1"/>
</dbReference>
<evidence type="ECO:0000256" key="4">
    <source>
        <dbReference type="ARBA" id="ARBA00023163"/>
    </source>
</evidence>
<keyword evidence="2" id="KW-0805">Transcription regulation</keyword>
<proteinExistence type="inferred from homology"/>
<dbReference type="SUPFAM" id="SSF46785">
    <property type="entry name" value="Winged helix' DNA-binding domain"/>
    <property type="match status" value="1"/>
</dbReference>
<keyword evidence="4" id="KW-0804">Transcription</keyword>
<dbReference type="Pfam" id="PF00126">
    <property type="entry name" value="HTH_1"/>
    <property type="match status" value="1"/>
</dbReference>
<dbReference type="InterPro" id="IPR036388">
    <property type="entry name" value="WH-like_DNA-bd_sf"/>
</dbReference>
<protein>
    <submittedName>
        <fullName evidence="6">LysR family transcriptional regulator</fullName>
    </submittedName>
</protein>
<dbReference type="Proteomes" id="UP000253570">
    <property type="component" value="Unassembled WGS sequence"/>
</dbReference>
<comment type="caution">
    <text evidence="6">The sequence shown here is derived from an EMBL/GenBank/DDBJ whole genome shotgun (WGS) entry which is preliminary data.</text>
</comment>
<dbReference type="PRINTS" id="PR00039">
    <property type="entry name" value="HTHLYSR"/>
</dbReference>